<protein>
    <submittedName>
        <fullName evidence="6">Riboflavin biosynthesis pyrimidine reductase</fullName>
    </submittedName>
</protein>
<organism evidence="6 7">
    <name type="scientific">Amycolatopsis jiangsuensis</name>
    <dbReference type="NCBI Taxonomy" id="1181879"/>
    <lineage>
        <taxon>Bacteria</taxon>
        <taxon>Bacillati</taxon>
        <taxon>Actinomycetota</taxon>
        <taxon>Actinomycetes</taxon>
        <taxon>Pseudonocardiales</taxon>
        <taxon>Pseudonocardiaceae</taxon>
        <taxon>Amycolatopsis</taxon>
    </lineage>
</organism>
<comment type="pathway">
    <text evidence="1">Cofactor biosynthesis; riboflavin biosynthesis.</text>
</comment>
<dbReference type="GO" id="GO:0009231">
    <property type="term" value="P:riboflavin biosynthetic process"/>
    <property type="evidence" value="ECO:0007669"/>
    <property type="project" value="InterPro"/>
</dbReference>
<keyword evidence="2" id="KW-0521">NADP</keyword>
<dbReference type="Pfam" id="PF01872">
    <property type="entry name" value="RibD_C"/>
    <property type="match status" value="1"/>
</dbReference>
<sequence length="270" mass="28354">MREVFPGTRELTEADVEQLYVYPDGERWLAVNFVSSADGGITVNGRSRALSTPADRVVFGLGSDLADVVLLGAGTAVAEEFEGIHPGEQTAERRRRHGLAPVAPIAVVSTGRSLPPDAPVLTKTLVPTIVITSAATDPELRAAWSEAGAEVIVAGAGDPGLHATTGDPARQASVADPRPAARAGDVDLRAAVEALTARGLRRIDCEGGPHLFASLLAAELVDELRLTVSPMLVAGDAPRVAMGVPIEPKQLELRSMLVEDSSVLLRYHAR</sequence>
<dbReference type="AlphaFoldDB" id="A0A840J522"/>
<dbReference type="SUPFAM" id="SSF53597">
    <property type="entry name" value="Dihydrofolate reductase-like"/>
    <property type="match status" value="1"/>
</dbReference>
<reference evidence="6 7" key="1">
    <citation type="submission" date="2020-08" db="EMBL/GenBank/DDBJ databases">
        <title>Sequencing the genomes of 1000 actinobacteria strains.</title>
        <authorList>
            <person name="Klenk H.-P."/>
        </authorList>
    </citation>
    <scope>NUCLEOTIDE SEQUENCE [LARGE SCALE GENOMIC DNA]</scope>
    <source>
        <strain evidence="6 7">DSM 45859</strain>
    </source>
</reference>
<keyword evidence="7" id="KW-1185">Reference proteome</keyword>
<evidence type="ECO:0000256" key="2">
    <source>
        <dbReference type="ARBA" id="ARBA00022857"/>
    </source>
</evidence>
<dbReference type="InterPro" id="IPR050765">
    <property type="entry name" value="Riboflavin_Biosynth_HTPR"/>
</dbReference>
<evidence type="ECO:0000313" key="7">
    <source>
        <dbReference type="Proteomes" id="UP000581769"/>
    </source>
</evidence>
<name>A0A840J522_9PSEU</name>
<evidence type="ECO:0000256" key="3">
    <source>
        <dbReference type="ARBA" id="ARBA00023002"/>
    </source>
</evidence>
<proteinExistence type="predicted"/>
<dbReference type="EMBL" id="JACHMG010000001">
    <property type="protein sequence ID" value="MBB4688923.1"/>
    <property type="molecule type" value="Genomic_DNA"/>
</dbReference>
<evidence type="ECO:0000259" key="5">
    <source>
        <dbReference type="Pfam" id="PF01872"/>
    </source>
</evidence>
<dbReference type="PANTHER" id="PTHR38011">
    <property type="entry name" value="DIHYDROFOLATE REDUCTASE FAMILY PROTEIN (AFU_ORTHOLOGUE AFUA_8G06820)"/>
    <property type="match status" value="1"/>
</dbReference>
<feature type="region of interest" description="Disordered" evidence="4">
    <location>
        <begin position="160"/>
        <end position="180"/>
    </location>
</feature>
<evidence type="ECO:0000313" key="6">
    <source>
        <dbReference type="EMBL" id="MBB4688923.1"/>
    </source>
</evidence>
<evidence type="ECO:0000256" key="1">
    <source>
        <dbReference type="ARBA" id="ARBA00005104"/>
    </source>
</evidence>
<feature type="domain" description="Bacterial bifunctional deaminase-reductase C-terminal" evidence="5">
    <location>
        <begin position="27"/>
        <end position="257"/>
    </location>
</feature>
<keyword evidence="3" id="KW-0560">Oxidoreductase</keyword>
<dbReference type="InterPro" id="IPR002734">
    <property type="entry name" value="RibDG_C"/>
</dbReference>
<dbReference type="Proteomes" id="UP000581769">
    <property type="component" value="Unassembled WGS sequence"/>
</dbReference>
<gene>
    <name evidence="6" type="ORF">BJY18_006408</name>
</gene>
<evidence type="ECO:0000256" key="4">
    <source>
        <dbReference type="SAM" id="MobiDB-lite"/>
    </source>
</evidence>
<dbReference type="InterPro" id="IPR024072">
    <property type="entry name" value="DHFR-like_dom_sf"/>
</dbReference>
<dbReference type="RefSeq" id="WP_184783540.1">
    <property type="nucleotide sequence ID" value="NZ_JACHMG010000001.1"/>
</dbReference>
<dbReference type="GO" id="GO:0008703">
    <property type="term" value="F:5-amino-6-(5-phosphoribosylamino)uracil reductase activity"/>
    <property type="evidence" value="ECO:0007669"/>
    <property type="project" value="InterPro"/>
</dbReference>
<accession>A0A840J522</accession>
<comment type="caution">
    <text evidence="6">The sequence shown here is derived from an EMBL/GenBank/DDBJ whole genome shotgun (WGS) entry which is preliminary data.</text>
</comment>
<dbReference type="Gene3D" id="3.40.430.10">
    <property type="entry name" value="Dihydrofolate Reductase, subunit A"/>
    <property type="match status" value="1"/>
</dbReference>
<dbReference type="PANTHER" id="PTHR38011:SF7">
    <property type="entry name" value="2,5-DIAMINO-6-RIBOSYLAMINO-4(3H)-PYRIMIDINONE 5'-PHOSPHATE REDUCTASE"/>
    <property type="match status" value="1"/>
</dbReference>